<dbReference type="EMBL" id="CP017758">
    <property type="protein sequence ID" value="AQV98327.1"/>
    <property type="molecule type" value="Genomic_DNA"/>
</dbReference>
<dbReference type="AlphaFoldDB" id="A0A1U9V102"/>
<dbReference type="OrthoDB" id="9133049at2"/>
<dbReference type="PROSITE" id="PS51257">
    <property type="entry name" value="PROKAR_LIPOPROTEIN"/>
    <property type="match status" value="1"/>
</dbReference>
<feature type="chain" id="PRO_5010699092" description="Lipoprotein" evidence="1">
    <location>
        <begin position="23"/>
        <end position="164"/>
    </location>
</feature>
<accession>A0A1U9V102</accession>
<feature type="signal peptide" evidence="1">
    <location>
        <begin position="1"/>
        <end position="22"/>
    </location>
</feature>
<dbReference type="KEGG" id="cuh:BJN34_31125"/>
<keyword evidence="1" id="KW-0732">Signal</keyword>
<reference evidence="3" key="1">
    <citation type="submission" date="2017-02" db="EMBL/GenBank/DDBJ databases">
        <title>Complete genome sequence of Cupriavidus necator strain NH9, a 3-chlorobenzoate degrader.</title>
        <authorList>
            <person name="Moriuchi R."/>
            <person name="Dohra H."/>
            <person name="Ogawa N."/>
        </authorList>
    </citation>
    <scope>NUCLEOTIDE SEQUENCE [LARGE SCALE GENOMIC DNA]</scope>
    <source>
        <strain evidence="3">NH9</strain>
    </source>
</reference>
<name>A0A1U9V102_CUPNE</name>
<evidence type="ECO:0008006" key="4">
    <source>
        <dbReference type="Google" id="ProtNLM"/>
    </source>
</evidence>
<sequence>MKTGYGLLLSAMTACIAGCATSNGNPQAREVVNVPLAASPHNTGRAAMASMVRRDEGTAFMIMVGGVSPVVTTIPVRLYTYIYPGSCANLGPRPAYQMNRILSSDQTTVRGPWTLYKTAPVGFDQIRSGDYALVVRSAPWDGSVDLFCGNLKAQQPPAAGPLNG</sequence>
<dbReference type="RefSeq" id="WP_123957968.1">
    <property type="nucleotide sequence ID" value="NZ_CP017758.1"/>
</dbReference>
<organism evidence="2 3">
    <name type="scientific">Cupriavidus necator</name>
    <name type="common">Alcaligenes eutrophus</name>
    <name type="synonym">Ralstonia eutropha</name>
    <dbReference type="NCBI Taxonomy" id="106590"/>
    <lineage>
        <taxon>Bacteria</taxon>
        <taxon>Pseudomonadati</taxon>
        <taxon>Pseudomonadota</taxon>
        <taxon>Betaproteobacteria</taxon>
        <taxon>Burkholderiales</taxon>
        <taxon>Burkholderiaceae</taxon>
        <taxon>Cupriavidus</taxon>
    </lineage>
</organism>
<protein>
    <recommendedName>
        <fullName evidence="4">Lipoprotein</fullName>
    </recommendedName>
</protein>
<gene>
    <name evidence="2" type="ORF">BJN34_31125</name>
</gene>
<evidence type="ECO:0000313" key="3">
    <source>
        <dbReference type="Proteomes" id="UP000189627"/>
    </source>
</evidence>
<evidence type="ECO:0000313" key="2">
    <source>
        <dbReference type="EMBL" id="AQV98327.1"/>
    </source>
</evidence>
<evidence type="ECO:0000256" key="1">
    <source>
        <dbReference type="SAM" id="SignalP"/>
    </source>
</evidence>
<proteinExistence type="predicted"/>
<dbReference type="Proteomes" id="UP000189627">
    <property type="component" value="Chromosome 2"/>
</dbReference>